<accession>A0A7W7VJN4</accession>
<sequence>MKEERPLASPEASRQLGREPWVRLDYRRLGLPAPAVYIPIAGLDRTLFEAIGFVRAPGHDQAVRLPISRYLAVDVTTDAHGMTLMVFSCPFAPTSAPVATVRPDLRLRGDYDLSADEVWQNAAYTARRVILAAGPLVAEVTPDVLSQREVMVVGAGVTVMK</sequence>
<name>A0A7W7VJN4_9PSEU</name>
<evidence type="ECO:0008006" key="3">
    <source>
        <dbReference type="Google" id="ProtNLM"/>
    </source>
</evidence>
<gene>
    <name evidence="1" type="ORF">FHR82_009025</name>
</gene>
<evidence type="ECO:0000313" key="1">
    <source>
        <dbReference type="EMBL" id="MBB4912751.1"/>
    </source>
</evidence>
<protein>
    <recommendedName>
        <fullName evidence="3">Acetoacetate decarboxylase</fullName>
    </recommendedName>
</protein>
<dbReference type="AlphaFoldDB" id="A0A7W7VJN4"/>
<reference evidence="1 2" key="1">
    <citation type="submission" date="2020-08" db="EMBL/GenBank/DDBJ databases">
        <title>Genomic Encyclopedia of Type Strains, Phase III (KMG-III): the genomes of soil and plant-associated and newly described type strains.</title>
        <authorList>
            <person name="Whitman W."/>
        </authorList>
    </citation>
    <scope>NUCLEOTIDE SEQUENCE [LARGE SCALE GENOMIC DNA]</scope>
    <source>
        <strain evidence="1 2">CECT 8960</strain>
    </source>
</reference>
<proteinExistence type="predicted"/>
<comment type="caution">
    <text evidence="1">The sequence shown here is derived from an EMBL/GenBank/DDBJ whole genome shotgun (WGS) entry which is preliminary data.</text>
</comment>
<dbReference type="EMBL" id="JACHJQ010000016">
    <property type="protein sequence ID" value="MBB4912751.1"/>
    <property type="molecule type" value="Genomic_DNA"/>
</dbReference>
<dbReference type="Proteomes" id="UP000520767">
    <property type="component" value="Unassembled WGS sequence"/>
</dbReference>
<organism evidence="1 2">
    <name type="scientific">Actinophytocola algeriensis</name>
    <dbReference type="NCBI Taxonomy" id="1768010"/>
    <lineage>
        <taxon>Bacteria</taxon>
        <taxon>Bacillati</taxon>
        <taxon>Actinomycetota</taxon>
        <taxon>Actinomycetes</taxon>
        <taxon>Pseudonocardiales</taxon>
        <taxon>Pseudonocardiaceae</taxon>
    </lineage>
</organism>
<dbReference type="RefSeq" id="WP_184816713.1">
    <property type="nucleotide sequence ID" value="NZ_JACHJQ010000016.1"/>
</dbReference>
<keyword evidence="2" id="KW-1185">Reference proteome</keyword>
<evidence type="ECO:0000313" key="2">
    <source>
        <dbReference type="Proteomes" id="UP000520767"/>
    </source>
</evidence>